<dbReference type="RefSeq" id="XP_021870090.1">
    <property type="nucleotide sequence ID" value="XM_022016240.1"/>
</dbReference>
<evidence type="ECO:0000313" key="2">
    <source>
        <dbReference type="Proteomes" id="UP000193218"/>
    </source>
</evidence>
<accession>A0A1Y1UD34</accession>
<dbReference type="GO" id="GO:0003690">
    <property type="term" value="F:double-stranded DNA binding"/>
    <property type="evidence" value="ECO:0007669"/>
    <property type="project" value="InterPro"/>
</dbReference>
<dbReference type="PANTHER" id="PTHR12732">
    <property type="entry name" value="UNCHARACTERIZED PROTEASOME COMPONENT REGION PCI-CONTAINING"/>
    <property type="match status" value="1"/>
</dbReference>
<reference evidence="1 2" key="1">
    <citation type="submission" date="2017-03" db="EMBL/GenBank/DDBJ databases">
        <title>Widespread Adenine N6-methylation of Active Genes in Fungi.</title>
        <authorList>
            <consortium name="DOE Joint Genome Institute"/>
            <person name="Mondo S.J."/>
            <person name="Dannebaum R.O."/>
            <person name="Kuo R.C."/>
            <person name="Louie K.B."/>
            <person name="Bewick A.J."/>
            <person name="Labutti K."/>
            <person name="Haridas S."/>
            <person name="Kuo A."/>
            <person name="Salamov A."/>
            <person name="Ahrendt S.R."/>
            <person name="Lau R."/>
            <person name="Bowen B.P."/>
            <person name="Lipzen A."/>
            <person name="Sullivan W."/>
            <person name="Andreopoulos W.B."/>
            <person name="Clum A."/>
            <person name="Lindquist E."/>
            <person name="Daum C."/>
            <person name="Northen T.R."/>
            <person name="Ramamoorthy G."/>
            <person name="Schmitz R.J."/>
            <person name="Gryganskyi A."/>
            <person name="Culley D."/>
            <person name="Magnuson J."/>
            <person name="James T.Y."/>
            <person name="O'Malley M.A."/>
            <person name="Stajich J.E."/>
            <person name="Spatafora J.W."/>
            <person name="Visel A."/>
            <person name="Grigoriev I.V."/>
        </authorList>
    </citation>
    <scope>NUCLEOTIDE SEQUENCE [LARGE SCALE GENOMIC DNA]</scope>
    <source>
        <strain evidence="1 2">NRRL Y-17943</strain>
    </source>
</reference>
<dbReference type="GO" id="GO:0000973">
    <property type="term" value="P:post-transcriptional tethering of RNA polymerase II gene DNA at nuclear periphery"/>
    <property type="evidence" value="ECO:0007669"/>
    <property type="project" value="TreeGrafter"/>
</dbReference>
<keyword evidence="2" id="KW-1185">Reference proteome</keyword>
<dbReference type="InterPro" id="IPR045114">
    <property type="entry name" value="Csn12-like"/>
</dbReference>
<dbReference type="InParanoid" id="A0A1Y1UD34"/>
<dbReference type="PANTHER" id="PTHR12732:SF8">
    <property type="entry name" value="NUCLEAR MRNA EXPORT PROTEIN THP1"/>
    <property type="match status" value="1"/>
</dbReference>
<dbReference type="OrthoDB" id="5404651at2759"/>
<gene>
    <name evidence="1" type="ORF">BD324DRAFT_629669</name>
</gene>
<dbReference type="AlphaFoldDB" id="A0A1Y1UD34"/>
<dbReference type="GO" id="GO:0016973">
    <property type="term" value="P:poly(A)+ mRNA export from nucleus"/>
    <property type="evidence" value="ECO:0007669"/>
    <property type="project" value="TreeGrafter"/>
</dbReference>
<name>A0A1Y1UD34_9TREE</name>
<proteinExistence type="predicted"/>
<dbReference type="GO" id="GO:0070390">
    <property type="term" value="C:transcription export complex 2"/>
    <property type="evidence" value="ECO:0007669"/>
    <property type="project" value="TreeGrafter"/>
</dbReference>
<dbReference type="GO" id="GO:0006368">
    <property type="term" value="P:transcription elongation by RNA polymerase II"/>
    <property type="evidence" value="ECO:0007669"/>
    <property type="project" value="TreeGrafter"/>
</dbReference>
<dbReference type="GeneID" id="33558049"/>
<protein>
    <submittedName>
        <fullName evidence="1">Uncharacterized protein</fullName>
    </submittedName>
</protein>
<sequence length="457" mass="51799">MSNTIAQWAAHASQSFSSAQGPAVVASIPLNDRHSAYHTLVQALSSVSDTAISTTSVLSYVSVRNETKDIFASFLVAILKYLQVFSNSSPDAERAIEAFRRLNAVQIEANRLYGMTGSDGGFIHAFMNPFMVMLCRHLIRTAKTAAAVSPHPPRSNLSSRSIRDTTRQTIEKTFQISSSVVSEGDWAASTSHQYLVGDIVWPLANMLWRIYAERKLHTQASGLAKTLGSLTPPENKRVSSRAMSLHQTDLCESYYWRGKLGVVLLDMRNAKFWLDKAWQMCPSDCHQQQRAILIRLLPVNLLLGYSPTMTLLQRYKLGDFMPLLRAFQSGNVVAFRRELLNCRDWYRHRSIWLILYERGEILVWRNLFRRALRLYYNLNPESPKNRCPTWVFLAASQRAFEGSNEVEVGNLAIEDIICVMSSLIDQVSRMSCMAAYFADIPAHRVSSWDIYLIPMLN</sequence>
<dbReference type="EMBL" id="NBSH01000009">
    <property type="protein sequence ID" value="ORX35961.1"/>
    <property type="molecule type" value="Genomic_DNA"/>
</dbReference>
<organism evidence="1 2">
    <name type="scientific">Kockovaella imperatae</name>
    <dbReference type="NCBI Taxonomy" id="4999"/>
    <lineage>
        <taxon>Eukaryota</taxon>
        <taxon>Fungi</taxon>
        <taxon>Dikarya</taxon>
        <taxon>Basidiomycota</taxon>
        <taxon>Agaricomycotina</taxon>
        <taxon>Tremellomycetes</taxon>
        <taxon>Tremellales</taxon>
        <taxon>Cuniculitremaceae</taxon>
        <taxon>Kockovaella</taxon>
    </lineage>
</organism>
<dbReference type="GO" id="GO:0003723">
    <property type="term" value="F:RNA binding"/>
    <property type="evidence" value="ECO:0007669"/>
    <property type="project" value="InterPro"/>
</dbReference>
<evidence type="ECO:0000313" key="1">
    <source>
        <dbReference type="EMBL" id="ORX35961.1"/>
    </source>
</evidence>
<comment type="caution">
    <text evidence="1">The sequence shown here is derived from an EMBL/GenBank/DDBJ whole genome shotgun (WGS) entry which is preliminary data.</text>
</comment>
<dbReference type="Proteomes" id="UP000193218">
    <property type="component" value="Unassembled WGS sequence"/>
</dbReference>
<dbReference type="STRING" id="4999.A0A1Y1UD34"/>